<protein>
    <submittedName>
        <fullName evidence="1">Unannotated protein</fullName>
    </submittedName>
</protein>
<evidence type="ECO:0000313" key="1">
    <source>
        <dbReference type="EMBL" id="CAB4961567.1"/>
    </source>
</evidence>
<name>A0A6J7L0P2_9ZZZZ</name>
<organism evidence="1">
    <name type="scientific">freshwater metagenome</name>
    <dbReference type="NCBI Taxonomy" id="449393"/>
    <lineage>
        <taxon>unclassified sequences</taxon>
        <taxon>metagenomes</taxon>
        <taxon>ecological metagenomes</taxon>
    </lineage>
</organism>
<sequence>MSAGLTVVVVVCPPLPDVPVLRGAVGGGVPLRRAASIVARCAAA</sequence>
<gene>
    <name evidence="1" type="ORF">UFOPK3789_01319</name>
</gene>
<accession>A0A6J7L0P2</accession>
<dbReference type="EMBL" id="CAFBNL010000113">
    <property type="protein sequence ID" value="CAB4961567.1"/>
    <property type="molecule type" value="Genomic_DNA"/>
</dbReference>
<proteinExistence type="predicted"/>
<reference evidence="1" key="1">
    <citation type="submission" date="2020-05" db="EMBL/GenBank/DDBJ databases">
        <authorList>
            <person name="Chiriac C."/>
            <person name="Salcher M."/>
            <person name="Ghai R."/>
            <person name="Kavagutti S V."/>
        </authorList>
    </citation>
    <scope>NUCLEOTIDE SEQUENCE</scope>
</reference>
<dbReference type="AlphaFoldDB" id="A0A6J7L0P2"/>